<dbReference type="AlphaFoldDB" id="A0A0D1BWQ5"/>
<dbReference type="RefSeq" id="WP_043032275.1">
    <property type="nucleotide sequence ID" value="NZ_JXSU01000007.1"/>
</dbReference>
<accession>A0A0D1BWQ5</accession>
<evidence type="ECO:0000313" key="2">
    <source>
        <dbReference type="Proteomes" id="UP000032250"/>
    </source>
</evidence>
<proteinExistence type="predicted"/>
<dbReference type="PATRIC" id="fig|1379739.3.peg.3388"/>
<organism evidence="1 2">
    <name type="scientific">Clostridium botulinum B2 450</name>
    <dbReference type="NCBI Taxonomy" id="1379739"/>
    <lineage>
        <taxon>Bacteria</taxon>
        <taxon>Bacillati</taxon>
        <taxon>Bacillota</taxon>
        <taxon>Clostridia</taxon>
        <taxon>Eubacteriales</taxon>
        <taxon>Clostridiaceae</taxon>
        <taxon>Clostridium</taxon>
    </lineage>
</organism>
<dbReference type="OrthoDB" id="1919326at2"/>
<protein>
    <submittedName>
        <fullName evidence="1">Uncharacterized protein</fullName>
    </submittedName>
</protein>
<evidence type="ECO:0000313" key="1">
    <source>
        <dbReference type="EMBL" id="KIS24815.1"/>
    </source>
</evidence>
<dbReference type="HOGENOM" id="CLU_766628_0_0_9"/>
<reference evidence="1 2" key="1">
    <citation type="submission" date="2014-06" db="EMBL/GenBank/DDBJ databases">
        <title>Genome characterization of distinct group I Clostridium botulinum lineages.</title>
        <authorList>
            <person name="Giordani F."/>
            <person name="Anselmo A."/>
            <person name="Fillo S."/>
            <person name="Palozzi A.M."/>
            <person name="Fortunato A."/>
            <person name="Gentile B."/>
            <person name="Ciammaruconi A."/>
            <person name="Anniballi F."/>
            <person name="De Medici D."/>
            <person name="Lista F."/>
        </authorList>
    </citation>
    <scope>NUCLEOTIDE SEQUENCE [LARGE SCALE GENOMIC DNA]</scope>
    <source>
        <strain evidence="1 2">B2 450</strain>
    </source>
</reference>
<dbReference type="Proteomes" id="UP000032250">
    <property type="component" value="Unassembled WGS sequence"/>
</dbReference>
<name>A0A0D1BWQ5_CLOBO</name>
<gene>
    <name evidence="1" type="ORF">N495_14965</name>
</gene>
<dbReference type="SUPFAM" id="SSF69279">
    <property type="entry name" value="Phage tail proteins"/>
    <property type="match status" value="1"/>
</dbReference>
<dbReference type="EMBL" id="JXSU01000007">
    <property type="protein sequence ID" value="KIS24815.1"/>
    <property type="molecule type" value="Genomic_DNA"/>
</dbReference>
<sequence length="361" mass="40751">MAKCKVEFYKKNGYQAFEDGDANKIILEHCLVSVKINRNLTTPTAEATITAQYENLPTAIFAGGTQGVIDNFAQVKIYIEDVLQFAGVIKKYDYNTLDKTIEMTCHDMYYRMLNLCDKELKFYNKTATDIISTVVSDAKCSFQRSGGNNYTVPKLECEIGTMYNDIIGNLVETMYARIRANKSGTIVLEEQYPAYSESNHESNHHDYVLSVDTNLSSETASRDSNLMRNILKICCNDKYSIFESKTMTSYLNGERWVDIIDNPLASTSLLKQKVAGYKFLDMWRESTVLNVVPVAGIPNIDLGQVVKLVNNQRGSGWYLIVGISTEINADTYVDTLQLQGMRDKRKVYEQCTQIGGGKLKQ</sequence>
<comment type="caution">
    <text evidence="1">The sequence shown here is derived from an EMBL/GenBank/DDBJ whole genome shotgun (WGS) entry which is preliminary data.</text>
</comment>